<evidence type="ECO:0000256" key="6">
    <source>
        <dbReference type="ARBA" id="ARBA00034754"/>
    </source>
</evidence>
<evidence type="ECO:0000256" key="2">
    <source>
        <dbReference type="ARBA" id="ARBA00022679"/>
    </source>
</evidence>
<gene>
    <name evidence="9" type="primary">holA</name>
    <name evidence="9" type="ORF">ENQ20_17615</name>
</gene>
<comment type="similarity">
    <text evidence="6">Belongs to the DNA polymerase HolA subunit family.</text>
</comment>
<sequence>MIYLLLDADEYLAAEWLAEQKAKLGDPELASLNTVELHGAQTSAAAVLGEAAMMPFLTSHRLVIVRGLLEAYEKRMAASKTPGAAVYVEAAQLLEGLYHIPESCILVFVDNSVDKRRALWKGYRLPAAGNQPERRVDGLEALIQAGVVQVEALATPDVKTLPAWLQRRARQRGVAIDGGAVALLCNFVGPNLRQLDNELEKLSLYAGRRPVTQQDVRALVADASEEMIWNLTDALAQRHPAQAMRALHDLRRNDQNPIYILTLIARQYRMLIEVKSLLAAGVSNPYDMARRLGYAPYPVQKALQWSHQYTFAELETILERLLEVDMAMKTGADQDTELDLLTAELCMQGRQRAE</sequence>
<reference evidence="9" key="1">
    <citation type="journal article" date="2020" name="mSystems">
        <title>Genome- and Community-Level Interaction Insights into Carbon Utilization and Element Cycling Functions of Hydrothermarchaeota in Hydrothermal Sediment.</title>
        <authorList>
            <person name="Zhou Z."/>
            <person name="Liu Y."/>
            <person name="Xu W."/>
            <person name="Pan J."/>
            <person name="Luo Z.H."/>
            <person name="Li M."/>
        </authorList>
    </citation>
    <scope>NUCLEOTIDE SEQUENCE [LARGE SCALE GENOMIC DNA]</scope>
    <source>
        <strain evidence="9">SpSt-289</strain>
    </source>
</reference>
<protein>
    <recommendedName>
        <fullName evidence="1">DNA-directed DNA polymerase</fullName>
        <ecNumber evidence="1">2.7.7.7</ecNumber>
    </recommendedName>
</protein>
<dbReference type="GO" id="GO:0009360">
    <property type="term" value="C:DNA polymerase III complex"/>
    <property type="evidence" value="ECO:0007669"/>
    <property type="project" value="TreeGrafter"/>
</dbReference>
<dbReference type="NCBIfam" id="TIGR01128">
    <property type="entry name" value="holA"/>
    <property type="match status" value="1"/>
</dbReference>
<accession>A0A7C1JCZ9</accession>
<keyword evidence="4" id="KW-0235">DNA replication</keyword>
<dbReference type="InterPro" id="IPR008921">
    <property type="entry name" value="DNA_pol3_clamp-load_cplx_C"/>
</dbReference>
<dbReference type="InterPro" id="IPR005790">
    <property type="entry name" value="DNA_polIII_delta"/>
</dbReference>
<evidence type="ECO:0000259" key="8">
    <source>
        <dbReference type="Pfam" id="PF21694"/>
    </source>
</evidence>
<comment type="catalytic activity">
    <reaction evidence="7">
        <text>DNA(n) + a 2'-deoxyribonucleoside 5'-triphosphate = DNA(n+1) + diphosphate</text>
        <dbReference type="Rhea" id="RHEA:22508"/>
        <dbReference type="Rhea" id="RHEA-COMP:17339"/>
        <dbReference type="Rhea" id="RHEA-COMP:17340"/>
        <dbReference type="ChEBI" id="CHEBI:33019"/>
        <dbReference type="ChEBI" id="CHEBI:61560"/>
        <dbReference type="ChEBI" id="CHEBI:173112"/>
        <dbReference type="EC" id="2.7.7.7"/>
    </reaction>
</comment>
<evidence type="ECO:0000256" key="3">
    <source>
        <dbReference type="ARBA" id="ARBA00022695"/>
    </source>
</evidence>
<dbReference type="GO" id="GO:0003677">
    <property type="term" value="F:DNA binding"/>
    <property type="evidence" value="ECO:0007669"/>
    <property type="project" value="InterPro"/>
</dbReference>
<comment type="caution">
    <text evidence="9">The sequence shown here is derived from an EMBL/GenBank/DDBJ whole genome shotgun (WGS) entry which is preliminary data.</text>
</comment>
<organism evidence="9">
    <name type="scientific">Caldilinea aerophila</name>
    <dbReference type="NCBI Taxonomy" id="133453"/>
    <lineage>
        <taxon>Bacteria</taxon>
        <taxon>Bacillati</taxon>
        <taxon>Chloroflexota</taxon>
        <taxon>Caldilineae</taxon>
        <taxon>Caldilineales</taxon>
        <taxon>Caldilineaceae</taxon>
        <taxon>Caldilinea</taxon>
    </lineage>
</organism>
<evidence type="ECO:0000313" key="9">
    <source>
        <dbReference type="EMBL" id="HDX33283.1"/>
    </source>
</evidence>
<evidence type="ECO:0000256" key="5">
    <source>
        <dbReference type="ARBA" id="ARBA00022932"/>
    </source>
</evidence>
<dbReference type="InterPro" id="IPR027417">
    <property type="entry name" value="P-loop_NTPase"/>
</dbReference>
<dbReference type="InterPro" id="IPR048466">
    <property type="entry name" value="DNA_pol3_delta-like_C"/>
</dbReference>
<dbReference type="Gene3D" id="3.40.50.300">
    <property type="entry name" value="P-loop containing nucleotide triphosphate hydrolases"/>
    <property type="match status" value="1"/>
</dbReference>
<dbReference type="PANTHER" id="PTHR34388:SF1">
    <property type="entry name" value="DNA POLYMERASE III SUBUNIT DELTA"/>
    <property type="match status" value="1"/>
</dbReference>
<dbReference type="SUPFAM" id="SSF48019">
    <property type="entry name" value="post-AAA+ oligomerization domain-like"/>
    <property type="match status" value="1"/>
</dbReference>
<evidence type="ECO:0000256" key="4">
    <source>
        <dbReference type="ARBA" id="ARBA00022705"/>
    </source>
</evidence>
<dbReference type="SUPFAM" id="SSF52540">
    <property type="entry name" value="P-loop containing nucleoside triphosphate hydrolases"/>
    <property type="match status" value="1"/>
</dbReference>
<feature type="domain" description="DNA polymerase III delta subunit-like C-terminal" evidence="8">
    <location>
        <begin position="225"/>
        <end position="339"/>
    </location>
</feature>
<dbReference type="Gene3D" id="1.10.8.60">
    <property type="match status" value="1"/>
</dbReference>
<evidence type="ECO:0000256" key="1">
    <source>
        <dbReference type="ARBA" id="ARBA00012417"/>
    </source>
</evidence>
<dbReference type="AlphaFoldDB" id="A0A7C1JCZ9"/>
<dbReference type="PANTHER" id="PTHR34388">
    <property type="entry name" value="DNA POLYMERASE III SUBUNIT DELTA"/>
    <property type="match status" value="1"/>
</dbReference>
<evidence type="ECO:0000256" key="7">
    <source>
        <dbReference type="ARBA" id="ARBA00049244"/>
    </source>
</evidence>
<proteinExistence type="inferred from homology"/>
<dbReference type="CDD" id="cd18138">
    <property type="entry name" value="HLD_clamp_pol_III_delta"/>
    <property type="match status" value="1"/>
</dbReference>
<keyword evidence="5" id="KW-0239">DNA-directed DNA polymerase</keyword>
<name>A0A7C1JCZ9_9CHLR</name>
<dbReference type="Pfam" id="PF21694">
    <property type="entry name" value="DNA_pol3_delta_C"/>
    <property type="match status" value="1"/>
</dbReference>
<dbReference type="GO" id="GO:0003887">
    <property type="term" value="F:DNA-directed DNA polymerase activity"/>
    <property type="evidence" value="ECO:0007669"/>
    <property type="project" value="UniProtKB-KW"/>
</dbReference>
<keyword evidence="2 9" id="KW-0808">Transferase</keyword>
<dbReference type="EC" id="2.7.7.7" evidence="1"/>
<dbReference type="GO" id="GO:0006261">
    <property type="term" value="P:DNA-templated DNA replication"/>
    <property type="evidence" value="ECO:0007669"/>
    <property type="project" value="TreeGrafter"/>
</dbReference>
<dbReference type="Gene3D" id="1.20.272.10">
    <property type="match status" value="1"/>
</dbReference>
<dbReference type="EMBL" id="DSMG01000184">
    <property type="protein sequence ID" value="HDX33283.1"/>
    <property type="molecule type" value="Genomic_DNA"/>
</dbReference>
<keyword evidence="3 9" id="KW-0548">Nucleotidyltransferase</keyword>